<dbReference type="PANTHER" id="PTHR34290">
    <property type="entry name" value="SI:CH73-390P7.2"/>
    <property type="match status" value="1"/>
</dbReference>
<sequence length="234" mass="26172">MPISNRTSTCIVRKTSTNIIRSFAVPSHVQSPSTWPRHISRKTNSANYFIVNPKWQPISSRRLSSSTSPAERLFPEELNILYDSKCNVCKFEMDFLARRDESLAMKASQPRKLKLTDLEDESYNSNDPANGGVTYADAMASMHAVRPDGQVVEGVAVFSAAYDLVGLGWLFRFTEWPITKPIVQWGYDVFAKYRTSVTRGSSLESLVEAYEARQASNEPPADCVTCNTSVSDKP</sequence>
<keyword evidence="2" id="KW-1185">Reference proteome</keyword>
<comment type="caution">
    <text evidence="1">The sequence shown here is derived from an EMBL/GenBank/DDBJ whole genome shotgun (WGS) entry which is preliminary data.</text>
</comment>
<accession>A0AAD2FQN7</accession>
<evidence type="ECO:0008006" key="3">
    <source>
        <dbReference type="Google" id="ProtNLM"/>
    </source>
</evidence>
<protein>
    <recommendedName>
        <fullName evidence="3">DUF393 domain-containing protein</fullName>
    </recommendedName>
</protein>
<gene>
    <name evidence="1" type="ORF">CYCCA115_LOCUS12070</name>
</gene>
<dbReference type="GO" id="GO:0015035">
    <property type="term" value="F:protein-disulfide reductase activity"/>
    <property type="evidence" value="ECO:0007669"/>
    <property type="project" value="InterPro"/>
</dbReference>
<organism evidence="1 2">
    <name type="scientific">Cylindrotheca closterium</name>
    <dbReference type="NCBI Taxonomy" id="2856"/>
    <lineage>
        <taxon>Eukaryota</taxon>
        <taxon>Sar</taxon>
        <taxon>Stramenopiles</taxon>
        <taxon>Ochrophyta</taxon>
        <taxon>Bacillariophyta</taxon>
        <taxon>Bacillariophyceae</taxon>
        <taxon>Bacillariophycidae</taxon>
        <taxon>Bacillariales</taxon>
        <taxon>Bacillariaceae</taxon>
        <taxon>Cylindrotheca</taxon>
    </lineage>
</organism>
<dbReference type="Proteomes" id="UP001295423">
    <property type="component" value="Unassembled WGS sequence"/>
</dbReference>
<proteinExistence type="predicted"/>
<evidence type="ECO:0000313" key="2">
    <source>
        <dbReference type="Proteomes" id="UP001295423"/>
    </source>
</evidence>
<dbReference type="Pfam" id="PF04134">
    <property type="entry name" value="DCC1-like"/>
    <property type="match status" value="1"/>
</dbReference>
<dbReference type="InterPro" id="IPR044691">
    <property type="entry name" value="DCC1_Trx"/>
</dbReference>
<dbReference type="InterPro" id="IPR007263">
    <property type="entry name" value="DCC1-like"/>
</dbReference>
<evidence type="ECO:0000313" key="1">
    <source>
        <dbReference type="EMBL" id="CAJ1949390.1"/>
    </source>
</evidence>
<dbReference type="EMBL" id="CAKOGP040001758">
    <property type="protein sequence ID" value="CAJ1949390.1"/>
    <property type="molecule type" value="Genomic_DNA"/>
</dbReference>
<dbReference type="AlphaFoldDB" id="A0AAD2FQN7"/>
<reference evidence="1" key="1">
    <citation type="submission" date="2023-08" db="EMBL/GenBank/DDBJ databases">
        <authorList>
            <person name="Audoor S."/>
            <person name="Bilcke G."/>
        </authorList>
    </citation>
    <scope>NUCLEOTIDE SEQUENCE</scope>
</reference>
<name>A0AAD2FQN7_9STRA</name>
<dbReference type="PANTHER" id="PTHR34290:SF2">
    <property type="entry name" value="OS04G0668800 PROTEIN"/>
    <property type="match status" value="1"/>
</dbReference>